<keyword evidence="7" id="KW-1185">Reference proteome</keyword>
<dbReference type="AlphaFoldDB" id="A0A2T0FMC1"/>
<keyword evidence="3 4" id="KW-0732">Signal</keyword>
<dbReference type="PANTHER" id="PTHR28154:SF1">
    <property type="entry name" value="CELL WALL SYNTHESIS PROTEIN KNH1-RELATED"/>
    <property type="match status" value="1"/>
</dbReference>
<organism evidence="6 7">
    <name type="scientific">Wickerhamiella sorbophila</name>
    <dbReference type="NCBI Taxonomy" id="45607"/>
    <lineage>
        <taxon>Eukaryota</taxon>
        <taxon>Fungi</taxon>
        <taxon>Dikarya</taxon>
        <taxon>Ascomycota</taxon>
        <taxon>Saccharomycotina</taxon>
        <taxon>Dipodascomycetes</taxon>
        <taxon>Dipodascales</taxon>
        <taxon>Trichomonascaceae</taxon>
        <taxon>Wickerhamiella</taxon>
    </lineage>
</organism>
<dbReference type="GO" id="GO:0005576">
    <property type="term" value="C:extracellular region"/>
    <property type="evidence" value="ECO:0007669"/>
    <property type="project" value="TreeGrafter"/>
</dbReference>
<reference evidence="6 7" key="1">
    <citation type="submission" date="2017-04" db="EMBL/GenBank/DDBJ databases">
        <title>Genome sequencing of [Candida] sorbophila.</title>
        <authorList>
            <person name="Ahn J.O."/>
        </authorList>
    </citation>
    <scope>NUCLEOTIDE SEQUENCE [LARGE SCALE GENOMIC DNA]</scope>
    <source>
        <strain evidence="6 7">DS02</strain>
    </source>
</reference>
<evidence type="ECO:0000313" key="7">
    <source>
        <dbReference type="Proteomes" id="UP000238350"/>
    </source>
</evidence>
<evidence type="ECO:0000256" key="2">
    <source>
        <dbReference type="ARBA" id="ARBA00006816"/>
    </source>
</evidence>
<protein>
    <submittedName>
        <fullName evidence="6">Cell wall synthesis protein KNH1</fullName>
    </submittedName>
</protein>
<comment type="caution">
    <text evidence="6">The sequence shown here is derived from an EMBL/GenBank/DDBJ whole genome shotgun (WGS) entry which is preliminary data.</text>
</comment>
<comment type="similarity">
    <text evidence="2">Belongs to the KRE9/KNH1 family.</text>
</comment>
<evidence type="ECO:0000313" key="6">
    <source>
        <dbReference type="EMBL" id="PRT56134.1"/>
    </source>
</evidence>
<dbReference type="PANTHER" id="PTHR28154">
    <property type="entry name" value="CELL WALL SYNTHESIS PROTEIN KNH1-RELATED"/>
    <property type="match status" value="1"/>
</dbReference>
<feature type="domain" description="Yeast cell wall synthesis Kre9/Knh1 C-terminal" evidence="5">
    <location>
        <begin position="165"/>
        <end position="245"/>
    </location>
</feature>
<proteinExistence type="inferred from homology"/>
<feature type="signal peptide" evidence="4">
    <location>
        <begin position="1"/>
        <end position="15"/>
    </location>
</feature>
<dbReference type="EMBL" id="NDIQ01000022">
    <property type="protein sequence ID" value="PRT56134.1"/>
    <property type="molecule type" value="Genomic_DNA"/>
</dbReference>
<dbReference type="InterPro" id="IPR008659">
    <property type="entry name" value="Kre9/Knh1_C"/>
</dbReference>
<comment type="function">
    <text evidence="1">Involved in cell wall beta(1-&gt;6) glucan synthesis.</text>
</comment>
<evidence type="ECO:0000256" key="1">
    <source>
        <dbReference type="ARBA" id="ARBA00004010"/>
    </source>
</evidence>
<sequence>MIWITFLALLMPVWATFLPSVDQSSYTASDQMTVSWQDDDQTPPIKSFTKGTFKMCAIISGVFDCPVTLGKSISISGVSSETFTLSDVSTQGPSGSYILQLTGVAPDGSYVVTYSLNWFRVTGFTGTGLALAGSTPNNQYSVASSQVSWTYSMGPLPASLSYVVSSWQIPYTFQSGPERWAPFQMTPGSTVTKPMTLTRRFPTSYYSTYTTIINTLMPYTTHTPGASTSPTLFFNYAPTATVGYSGVKPSKITATLKANKRRRWMD</sequence>
<dbReference type="OrthoDB" id="2432613at2759"/>
<dbReference type="InterPro" id="IPR045328">
    <property type="entry name" value="Kre9/Knh1"/>
</dbReference>
<accession>A0A2T0FMC1</accession>
<gene>
    <name evidence="6" type="ORF">B9G98_03754</name>
</gene>
<dbReference type="Proteomes" id="UP000238350">
    <property type="component" value="Unassembled WGS sequence"/>
</dbReference>
<dbReference type="Pfam" id="PF05390">
    <property type="entry name" value="Kre9_KNH1_C"/>
    <property type="match status" value="1"/>
</dbReference>
<dbReference type="STRING" id="45607.A0A2T0FMC1"/>
<name>A0A2T0FMC1_9ASCO</name>
<evidence type="ECO:0000259" key="5">
    <source>
        <dbReference type="Pfam" id="PF05390"/>
    </source>
</evidence>
<evidence type="ECO:0000256" key="4">
    <source>
        <dbReference type="SAM" id="SignalP"/>
    </source>
</evidence>
<dbReference type="RefSeq" id="XP_024666079.1">
    <property type="nucleotide sequence ID" value="XM_024810311.1"/>
</dbReference>
<feature type="chain" id="PRO_5015528861" evidence="4">
    <location>
        <begin position="16"/>
        <end position="266"/>
    </location>
</feature>
<dbReference type="GO" id="GO:0006078">
    <property type="term" value="P:(1-&gt;6)-beta-D-glucan biosynthetic process"/>
    <property type="evidence" value="ECO:0007669"/>
    <property type="project" value="InterPro"/>
</dbReference>
<dbReference type="GO" id="GO:0042546">
    <property type="term" value="P:cell wall biogenesis"/>
    <property type="evidence" value="ECO:0007669"/>
    <property type="project" value="InterPro"/>
</dbReference>
<dbReference type="GeneID" id="36517502"/>
<evidence type="ECO:0000256" key="3">
    <source>
        <dbReference type="ARBA" id="ARBA00022729"/>
    </source>
</evidence>
<dbReference type="GO" id="GO:0031505">
    <property type="term" value="P:fungal-type cell wall organization"/>
    <property type="evidence" value="ECO:0007669"/>
    <property type="project" value="TreeGrafter"/>
</dbReference>